<dbReference type="InterPro" id="IPR010280">
    <property type="entry name" value="U5_MeTrfase_fam"/>
</dbReference>
<evidence type="ECO:0000256" key="2">
    <source>
        <dbReference type="ARBA" id="ARBA00022679"/>
    </source>
</evidence>
<dbReference type="NCBIfam" id="TIGR00479">
    <property type="entry name" value="rumA"/>
    <property type="match status" value="1"/>
</dbReference>
<dbReference type="Proteomes" id="UP000265882">
    <property type="component" value="Unassembled WGS sequence"/>
</dbReference>
<dbReference type="GO" id="GO:0070475">
    <property type="term" value="P:rRNA base methylation"/>
    <property type="evidence" value="ECO:0007669"/>
    <property type="project" value="TreeGrafter"/>
</dbReference>
<evidence type="ECO:0000256" key="5">
    <source>
        <dbReference type="PROSITE-ProRule" id="PRU10015"/>
    </source>
</evidence>
<evidence type="ECO:0000313" key="7">
    <source>
        <dbReference type="EMBL" id="RJP25704.1"/>
    </source>
</evidence>
<dbReference type="Pfam" id="PF01938">
    <property type="entry name" value="TRAM"/>
    <property type="match status" value="1"/>
</dbReference>
<dbReference type="PROSITE" id="PS50926">
    <property type="entry name" value="TRAM"/>
    <property type="match status" value="1"/>
</dbReference>
<organism evidence="7 8">
    <name type="scientific">Abyssobacteria bacterium (strain SURF_5)</name>
    <dbReference type="NCBI Taxonomy" id="2093360"/>
    <lineage>
        <taxon>Bacteria</taxon>
        <taxon>Pseudomonadati</taxon>
        <taxon>Candidatus Hydrogenedentota</taxon>
        <taxon>Candidatus Abyssobacteria</taxon>
    </lineage>
</organism>
<dbReference type="InterPro" id="IPR029063">
    <property type="entry name" value="SAM-dependent_MTases_sf"/>
</dbReference>
<dbReference type="GO" id="GO:0070041">
    <property type="term" value="F:rRNA (uridine-C5-)-methyltransferase activity"/>
    <property type="evidence" value="ECO:0007669"/>
    <property type="project" value="TreeGrafter"/>
</dbReference>
<evidence type="ECO:0000256" key="4">
    <source>
        <dbReference type="PROSITE-ProRule" id="PRU01024"/>
    </source>
</evidence>
<dbReference type="Gene3D" id="2.40.50.140">
    <property type="entry name" value="Nucleic acid-binding proteins"/>
    <property type="match status" value="1"/>
</dbReference>
<feature type="active site" description="Nucleophile" evidence="4">
    <location>
        <position position="375"/>
    </location>
</feature>
<comment type="similarity">
    <text evidence="4">Belongs to the class I-like SAM-binding methyltransferase superfamily. RNA M5U methyltransferase family.</text>
</comment>
<dbReference type="InterPro" id="IPR030390">
    <property type="entry name" value="MeTrfase_TrmA_AS"/>
</dbReference>
<evidence type="ECO:0000259" key="6">
    <source>
        <dbReference type="PROSITE" id="PS50926"/>
    </source>
</evidence>
<dbReference type="PANTHER" id="PTHR11061">
    <property type="entry name" value="RNA M5U METHYLTRANSFERASE"/>
    <property type="match status" value="1"/>
</dbReference>
<feature type="binding site" evidence="4">
    <location>
        <position position="252"/>
    </location>
    <ligand>
        <name>S-adenosyl-L-methionine</name>
        <dbReference type="ChEBI" id="CHEBI:59789"/>
    </ligand>
</feature>
<dbReference type="AlphaFoldDB" id="A0A3A4PCK4"/>
<dbReference type="SUPFAM" id="SSF50249">
    <property type="entry name" value="Nucleic acid-binding proteins"/>
    <property type="match status" value="1"/>
</dbReference>
<dbReference type="Gene3D" id="3.40.50.150">
    <property type="entry name" value="Vaccinia Virus protein VP39"/>
    <property type="match status" value="1"/>
</dbReference>
<evidence type="ECO:0000313" key="8">
    <source>
        <dbReference type="Proteomes" id="UP000265882"/>
    </source>
</evidence>
<feature type="active site" evidence="5">
    <location>
        <position position="375"/>
    </location>
</feature>
<dbReference type="PROSITE" id="PS01230">
    <property type="entry name" value="TRMA_1"/>
    <property type="match status" value="1"/>
</dbReference>
<accession>A0A3A4PCK4</accession>
<keyword evidence="2 4" id="KW-0808">Transferase</keyword>
<proteinExistence type="inferred from homology"/>
<comment type="caution">
    <text evidence="7">The sequence shown here is derived from an EMBL/GenBank/DDBJ whole genome shotgun (WGS) entry which is preliminary data.</text>
</comment>
<dbReference type="InterPro" id="IPR030391">
    <property type="entry name" value="MeTrfase_TrmA_CS"/>
</dbReference>
<sequence length="418" mass="45881">MQIHKIKIEKIVSGGYGLGRLDGRVVLVPYGAPGDEALIEVAPARKGVLWGTISQMIDAAPSRVDPFCAHYGRCGGCQIQHLSYPHQLECKRQFLEEALRRIAGICSMEAFSCSASPAHTGYRSRVRFHYDKGRVGFFTSRSHEVIPLKSCPMLTDGINRCLEQFGSFVSDYPLPGLSEIQITEDADARVILTLNVNVAPEANVIERFQKSLDVAGAVAKAGSRIIPLWGEQYSNHSVEGKNFRVGPDSFFQANTLLLPALVHEAMKAISRTEISYAVELYAGVGVFSLFLSEKVRKLVAVEANRSAAEDAAHNLIDRKNVEIMPVSAEDALDLLTRKGAKPELVLLDPPREGLSTAARRKLLQMAPRQVVYISCDPATLARDAKMFVAGGYRLETAKPLDMFPHTAHVESVCSFVRS</sequence>
<dbReference type="PROSITE" id="PS01231">
    <property type="entry name" value="TRMA_2"/>
    <property type="match status" value="1"/>
</dbReference>
<feature type="binding site" evidence="4">
    <location>
        <position position="302"/>
    </location>
    <ligand>
        <name>S-adenosyl-L-methionine</name>
        <dbReference type="ChEBI" id="CHEBI:59789"/>
    </ligand>
</feature>
<keyword evidence="1 4" id="KW-0489">Methyltransferase</keyword>
<feature type="binding site" evidence="4">
    <location>
        <position position="348"/>
    </location>
    <ligand>
        <name>S-adenosyl-L-methionine</name>
        <dbReference type="ChEBI" id="CHEBI:59789"/>
    </ligand>
</feature>
<feature type="binding site" evidence="4">
    <location>
        <position position="281"/>
    </location>
    <ligand>
        <name>S-adenosyl-L-methionine</name>
        <dbReference type="ChEBI" id="CHEBI:59789"/>
    </ligand>
</feature>
<dbReference type="Gene3D" id="2.40.50.1070">
    <property type="match status" value="1"/>
</dbReference>
<dbReference type="InterPro" id="IPR012340">
    <property type="entry name" value="NA-bd_OB-fold"/>
</dbReference>
<dbReference type="Pfam" id="PF05958">
    <property type="entry name" value="tRNA_U5-meth_tr"/>
    <property type="match status" value="1"/>
</dbReference>
<gene>
    <name evidence="7" type="primary">rlmD</name>
    <name evidence="7" type="ORF">C4520_02190</name>
</gene>
<protein>
    <submittedName>
        <fullName evidence="7">23S rRNA (Uracil(1939)-C(5))-methyltransferase RlmD</fullName>
        <ecNumber evidence="7">2.1.1.190</ecNumber>
    </submittedName>
</protein>
<name>A0A3A4PCK4_ABYX5</name>
<dbReference type="SUPFAM" id="SSF53335">
    <property type="entry name" value="S-adenosyl-L-methionine-dependent methyltransferases"/>
    <property type="match status" value="1"/>
</dbReference>
<evidence type="ECO:0000256" key="3">
    <source>
        <dbReference type="ARBA" id="ARBA00022691"/>
    </source>
</evidence>
<reference evidence="7 8" key="1">
    <citation type="journal article" date="2017" name="ISME J.">
        <title>Energy and carbon metabolisms in a deep terrestrial subsurface fluid microbial community.</title>
        <authorList>
            <person name="Momper L."/>
            <person name="Jungbluth S.P."/>
            <person name="Lee M.D."/>
            <person name="Amend J.P."/>
        </authorList>
    </citation>
    <scope>NUCLEOTIDE SEQUENCE [LARGE SCALE GENOMIC DNA]</scope>
    <source>
        <strain evidence="7">SURF_5</strain>
    </source>
</reference>
<dbReference type="EMBL" id="QZKU01000019">
    <property type="protein sequence ID" value="RJP25704.1"/>
    <property type="molecule type" value="Genomic_DNA"/>
</dbReference>
<dbReference type="InterPro" id="IPR002792">
    <property type="entry name" value="TRAM_dom"/>
</dbReference>
<dbReference type="PROSITE" id="PS51687">
    <property type="entry name" value="SAM_MT_RNA_M5U"/>
    <property type="match status" value="1"/>
</dbReference>
<dbReference type="PANTHER" id="PTHR11061:SF30">
    <property type="entry name" value="TRNA (URACIL(54)-C(5))-METHYLTRANSFERASE"/>
    <property type="match status" value="1"/>
</dbReference>
<dbReference type="EC" id="2.1.1.190" evidence="7"/>
<keyword evidence="3 4" id="KW-0949">S-adenosyl-L-methionine</keyword>
<feature type="domain" description="TRAM" evidence="6">
    <location>
        <begin position="1"/>
        <end position="55"/>
    </location>
</feature>
<evidence type="ECO:0000256" key="1">
    <source>
        <dbReference type="ARBA" id="ARBA00022603"/>
    </source>
</evidence>